<dbReference type="Pfam" id="PF00535">
    <property type="entry name" value="Glycos_transf_2"/>
    <property type="match status" value="1"/>
</dbReference>
<dbReference type="PANTHER" id="PTHR43685:SF2">
    <property type="entry name" value="GLYCOSYLTRANSFERASE 2-LIKE DOMAIN-CONTAINING PROTEIN"/>
    <property type="match status" value="1"/>
</dbReference>
<protein>
    <recommendedName>
        <fullName evidence="1">Glycosyltransferase 2-like domain-containing protein</fullName>
    </recommendedName>
</protein>
<gene>
    <name evidence="2" type="ORF">LCGC14_1944560</name>
</gene>
<name>A0A0F9IGE9_9ZZZZ</name>
<evidence type="ECO:0000259" key="1">
    <source>
        <dbReference type="Pfam" id="PF00535"/>
    </source>
</evidence>
<dbReference type="EMBL" id="LAZR01021113">
    <property type="protein sequence ID" value="KKL86457.1"/>
    <property type="molecule type" value="Genomic_DNA"/>
</dbReference>
<evidence type="ECO:0000313" key="2">
    <source>
        <dbReference type="EMBL" id="KKL86457.1"/>
    </source>
</evidence>
<dbReference type="Gene3D" id="3.90.550.10">
    <property type="entry name" value="Spore Coat Polysaccharide Biosynthesis Protein SpsA, Chain A"/>
    <property type="match status" value="1"/>
</dbReference>
<dbReference type="PANTHER" id="PTHR43685">
    <property type="entry name" value="GLYCOSYLTRANSFERASE"/>
    <property type="match status" value="1"/>
</dbReference>
<organism evidence="2">
    <name type="scientific">marine sediment metagenome</name>
    <dbReference type="NCBI Taxonomy" id="412755"/>
    <lineage>
        <taxon>unclassified sequences</taxon>
        <taxon>metagenomes</taxon>
        <taxon>ecological metagenomes</taxon>
    </lineage>
</organism>
<reference evidence="2" key="1">
    <citation type="journal article" date="2015" name="Nature">
        <title>Complex archaea that bridge the gap between prokaryotes and eukaryotes.</title>
        <authorList>
            <person name="Spang A."/>
            <person name="Saw J.H."/>
            <person name="Jorgensen S.L."/>
            <person name="Zaremba-Niedzwiedzka K."/>
            <person name="Martijn J."/>
            <person name="Lind A.E."/>
            <person name="van Eijk R."/>
            <person name="Schleper C."/>
            <person name="Guy L."/>
            <person name="Ettema T.J."/>
        </authorList>
    </citation>
    <scope>NUCLEOTIDE SEQUENCE</scope>
</reference>
<accession>A0A0F9IGE9</accession>
<proteinExistence type="predicted"/>
<comment type="caution">
    <text evidence="2">The sequence shown here is derived from an EMBL/GenBank/DDBJ whole genome shotgun (WGS) entry which is preliminary data.</text>
</comment>
<sequence length="179" mass="20541">ALNKSNSQGPGAARNMGIQLASSDAIAFTDDDCILHPSWIKSIKHSIFWERKKLAGIGGKVFHFRRGAVSEYYSYHRILEPPKYNQYLVTANACYLKDCLLEVNGFNETHKYPGGEDNGLSFKLANQGYIFEFERNMIVIHDYRTSLFSFLKTFYRYGKGCAEISFKYLRRKPLPIMEG</sequence>
<dbReference type="InterPro" id="IPR029044">
    <property type="entry name" value="Nucleotide-diphossugar_trans"/>
</dbReference>
<dbReference type="AlphaFoldDB" id="A0A0F9IGE9"/>
<dbReference type="InterPro" id="IPR050834">
    <property type="entry name" value="Glycosyltransf_2"/>
</dbReference>
<dbReference type="SUPFAM" id="SSF53448">
    <property type="entry name" value="Nucleotide-diphospho-sugar transferases"/>
    <property type="match status" value="1"/>
</dbReference>
<feature type="non-terminal residue" evidence="2">
    <location>
        <position position="1"/>
    </location>
</feature>
<feature type="domain" description="Glycosyltransferase 2-like" evidence="1">
    <location>
        <begin position="5"/>
        <end position="47"/>
    </location>
</feature>
<dbReference type="InterPro" id="IPR001173">
    <property type="entry name" value="Glyco_trans_2-like"/>
</dbReference>